<evidence type="ECO:0000256" key="2">
    <source>
        <dbReference type="ARBA" id="ARBA00022679"/>
    </source>
</evidence>
<name>A0ABU2JXA3_9ACTN</name>
<protein>
    <submittedName>
        <fullName evidence="5">Beta-ketoacyl synthase N-terminal-like domain-containing protein</fullName>
    </submittedName>
</protein>
<proteinExistence type="inferred from homology"/>
<dbReference type="Pfam" id="PF02801">
    <property type="entry name" value="Ketoacyl-synt_C"/>
    <property type="match status" value="1"/>
</dbReference>
<evidence type="ECO:0000313" key="5">
    <source>
        <dbReference type="EMBL" id="MDT0269594.1"/>
    </source>
</evidence>
<feature type="domain" description="Ketosynthase family 3 (KS3)" evidence="4">
    <location>
        <begin position="4"/>
        <end position="439"/>
    </location>
</feature>
<dbReference type="Pfam" id="PF00109">
    <property type="entry name" value="ketoacyl-synt"/>
    <property type="match status" value="1"/>
</dbReference>
<gene>
    <name evidence="5" type="ORF">RM844_25245</name>
</gene>
<dbReference type="RefSeq" id="WP_311669678.1">
    <property type="nucleotide sequence ID" value="NZ_JAVREO010000018.1"/>
</dbReference>
<dbReference type="CDD" id="cd00834">
    <property type="entry name" value="KAS_I_II"/>
    <property type="match status" value="1"/>
</dbReference>
<dbReference type="PANTHER" id="PTHR11712">
    <property type="entry name" value="POLYKETIDE SYNTHASE-RELATED"/>
    <property type="match status" value="1"/>
</dbReference>
<keyword evidence="6" id="KW-1185">Reference proteome</keyword>
<dbReference type="SMART" id="SM00825">
    <property type="entry name" value="PKS_KS"/>
    <property type="match status" value="1"/>
</dbReference>
<evidence type="ECO:0000259" key="4">
    <source>
        <dbReference type="PROSITE" id="PS52004"/>
    </source>
</evidence>
<dbReference type="Gene3D" id="3.40.47.10">
    <property type="match status" value="2"/>
</dbReference>
<dbReference type="InterPro" id="IPR014031">
    <property type="entry name" value="Ketoacyl_synth_C"/>
</dbReference>
<evidence type="ECO:0000256" key="1">
    <source>
        <dbReference type="ARBA" id="ARBA00008467"/>
    </source>
</evidence>
<dbReference type="PANTHER" id="PTHR11712:SF336">
    <property type="entry name" value="3-OXOACYL-[ACYL-CARRIER-PROTEIN] SYNTHASE, MITOCHONDRIAL"/>
    <property type="match status" value="1"/>
</dbReference>
<reference evidence="6" key="1">
    <citation type="submission" date="2023-07" db="EMBL/GenBank/DDBJ databases">
        <title>30 novel species of actinomycetes from the DSMZ collection.</title>
        <authorList>
            <person name="Nouioui I."/>
        </authorList>
    </citation>
    <scope>NUCLEOTIDE SEQUENCE [LARGE SCALE GENOMIC DNA]</scope>
    <source>
        <strain evidence="6">DSM 44915</strain>
    </source>
</reference>
<accession>A0ABU2JXA3</accession>
<organism evidence="5 6">
    <name type="scientific">Streptomyces chisholmiae</name>
    <dbReference type="NCBI Taxonomy" id="3075540"/>
    <lineage>
        <taxon>Bacteria</taxon>
        <taxon>Bacillati</taxon>
        <taxon>Actinomycetota</taxon>
        <taxon>Actinomycetes</taxon>
        <taxon>Kitasatosporales</taxon>
        <taxon>Streptomycetaceae</taxon>
        <taxon>Streptomyces</taxon>
    </lineage>
</organism>
<comment type="caution">
    <text evidence="5">The sequence shown here is derived from an EMBL/GenBank/DDBJ whole genome shotgun (WGS) entry which is preliminary data.</text>
</comment>
<sequence>MSARNGVAVTGLGVQSALGAGLAAFTAGLRAGVPAVTFEPPADDLPPTLGVAARLGPSPAGPPPGTDPATAARLAPLLRRATRSKRYALLAAVEAWSQAGLPAAPDTDTGHAAAGAPAPETRGLDATRAGVVVAGGNQAHQLYQEMGGKFRASPAFVRPSYALDLWDTDLLGTASELFGALGDGLTTGGASAAGNVGLVTGLRLVRDGYLDVCLVIAPMTELSPVERMAFFNLGALGAKLVQEPAAERSRPFDAEHDGFVYGEGAAALLLESPRHAAARGATPLARLLGGAVLLHGSRLSTPSLPDEVRVMRAALADAGLDAGQLDQVNAHATATPLGDEVEAEALREVLGPHVARPWVNATKSLTGHCLGASAAIEAVACVQQLRHGFVHPNANLRQPVPAAKPLRLAGRRAVEAETRYALSNAFGFGGINTSVVLAAPAAP</sequence>
<dbReference type="InterPro" id="IPR000794">
    <property type="entry name" value="Beta-ketoacyl_synthase"/>
</dbReference>
<dbReference type="InterPro" id="IPR016039">
    <property type="entry name" value="Thiolase-like"/>
</dbReference>
<dbReference type="PROSITE" id="PS52004">
    <property type="entry name" value="KS3_2"/>
    <property type="match status" value="1"/>
</dbReference>
<keyword evidence="2 3" id="KW-0808">Transferase</keyword>
<evidence type="ECO:0000313" key="6">
    <source>
        <dbReference type="Proteomes" id="UP001183410"/>
    </source>
</evidence>
<evidence type="ECO:0000256" key="3">
    <source>
        <dbReference type="RuleBase" id="RU003694"/>
    </source>
</evidence>
<dbReference type="SUPFAM" id="SSF53901">
    <property type="entry name" value="Thiolase-like"/>
    <property type="match status" value="2"/>
</dbReference>
<dbReference type="Proteomes" id="UP001183410">
    <property type="component" value="Unassembled WGS sequence"/>
</dbReference>
<dbReference type="EMBL" id="JAVREO010000018">
    <property type="protein sequence ID" value="MDT0269594.1"/>
    <property type="molecule type" value="Genomic_DNA"/>
</dbReference>
<dbReference type="InterPro" id="IPR014030">
    <property type="entry name" value="Ketoacyl_synth_N"/>
</dbReference>
<dbReference type="InterPro" id="IPR020841">
    <property type="entry name" value="PKS_Beta-ketoAc_synthase_dom"/>
</dbReference>
<comment type="similarity">
    <text evidence="1 3">Belongs to the thiolase-like superfamily. Beta-ketoacyl-ACP synthases family.</text>
</comment>